<evidence type="ECO:0000256" key="6">
    <source>
        <dbReference type="ARBA" id="ARBA00023018"/>
    </source>
</evidence>
<dbReference type="SMART" id="SM00404">
    <property type="entry name" value="PTPc_motif"/>
    <property type="match status" value="1"/>
</dbReference>
<dbReference type="EMBL" id="CAWUFR010000133">
    <property type="protein sequence ID" value="CAK6969290.1"/>
    <property type="molecule type" value="Genomic_DNA"/>
</dbReference>
<dbReference type="GO" id="GO:0004725">
    <property type="term" value="F:protein tyrosine phosphatase activity"/>
    <property type="evidence" value="ECO:0007669"/>
    <property type="project" value="InterPro"/>
</dbReference>
<evidence type="ECO:0000256" key="13">
    <source>
        <dbReference type="SAM" id="MobiDB-lite"/>
    </source>
</evidence>
<evidence type="ECO:0000256" key="11">
    <source>
        <dbReference type="ARBA" id="ARBA00025723"/>
    </source>
</evidence>
<dbReference type="GO" id="GO:0045202">
    <property type="term" value="C:synapse"/>
    <property type="evidence" value="ECO:0007669"/>
    <property type="project" value="UniProtKB-SubCell"/>
</dbReference>
<keyword evidence="3 14" id="KW-0812">Transmembrane</keyword>
<dbReference type="GO" id="GO:0051046">
    <property type="term" value="P:regulation of secretion"/>
    <property type="evidence" value="ECO:0007669"/>
    <property type="project" value="TreeGrafter"/>
</dbReference>
<dbReference type="FunFam" id="3.90.190.10:FF:000017">
    <property type="entry name" value="receptor-type tyrosine-protein phosphatase-like N isoform X2"/>
    <property type="match status" value="1"/>
</dbReference>
<keyword evidence="2" id="KW-0597">Phosphoprotein</keyword>
<evidence type="ECO:0000256" key="10">
    <source>
        <dbReference type="ARBA" id="ARBA00023329"/>
    </source>
</evidence>
<keyword evidence="4" id="KW-0732">Signal</keyword>
<feature type="compositionally biased region" description="Low complexity" evidence="13">
    <location>
        <begin position="1895"/>
        <end position="1907"/>
    </location>
</feature>
<dbReference type="Gene3D" id="3.30.70.2470">
    <property type="entry name" value="Protein-tyrosine phosphatase receptor IA-2 ectodomain"/>
    <property type="match status" value="1"/>
</dbReference>
<dbReference type="InterPro" id="IPR024741">
    <property type="entry name" value="Condensin2_G2"/>
</dbReference>
<organism evidence="17 18">
    <name type="scientific">Scomber scombrus</name>
    <name type="common">Atlantic mackerel</name>
    <name type="synonym">Scomber vernalis</name>
    <dbReference type="NCBI Taxonomy" id="13677"/>
    <lineage>
        <taxon>Eukaryota</taxon>
        <taxon>Metazoa</taxon>
        <taxon>Chordata</taxon>
        <taxon>Craniata</taxon>
        <taxon>Vertebrata</taxon>
        <taxon>Euteleostomi</taxon>
        <taxon>Actinopterygii</taxon>
        <taxon>Neopterygii</taxon>
        <taxon>Teleostei</taxon>
        <taxon>Neoteleostei</taxon>
        <taxon>Acanthomorphata</taxon>
        <taxon>Pelagiaria</taxon>
        <taxon>Scombriformes</taxon>
        <taxon>Scombridae</taxon>
        <taxon>Scomber</taxon>
    </lineage>
</organism>
<evidence type="ECO:0000256" key="4">
    <source>
        <dbReference type="ARBA" id="ARBA00022729"/>
    </source>
</evidence>
<keyword evidence="6" id="KW-0770">Synapse</keyword>
<evidence type="ECO:0000256" key="2">
    <source>
        <dbReference type="ARBA" id="ARBA00022553"/>
    </source>
</evidence>
<reference evidence="17 18" key="1">
    <citation type="submission" date="2024-01" db="EMBL/GenBank/DDBJ databases">
        <authorList>
            <person name="Alioto T."/>
            <person name="Alioto T."/>
            <person name="Gomez Garrido J."/>
        </authorList>
    </citation>
    <scope>NUCLEOTIDE SEQUENCE [LARGE SCALE GENOMIC DNA]</scope>
</reference>
<dbReference type="InterPro" id="IPR033522">
    <property type="entry name" value="IA-2/IA-2_beta"/>
</dbReference>
<evidence type="ECO:0000256" key="12">
    <source>
        <dbReference type="ARBA" id="ARBA00034103"/>
    </source>
</evidence>
<evidence type="ECO:0000259" key="16">
    <source>
        <dbReference type="PROSITE" id="PS50056"/>
    </source>
</evidence>
<keyword evidence="7 14" id="KW-0472">Membrane</keyword>
<dbReference type="InterPro" id="IPR021613">
    <property type="entry name" value="Receptor_IA-2_dom"/>
</dbReference>
<evidence type="ECO:0000256" key="14">
    <source>
        <dbReference type="SAM" id="Phobius"/>
    </source>
</evidence>
<dbReference type="PANTHER" id="PTHR46106:SF5">
    <property type="entry name" value="RECEPTOR-TYPE TYROSINE-PROTEIN PHOSPHATASE N2"/>
    <property type="match status" value="1"/>
</dbReference>
<feature type="domain" description="Tyrosine specific protein phosphatases" evidence="16">
    <location>
        <begin position="2118"/>
        <end position="2190"/>
    </location>
</feature>
<keyword evidence="10" id="KW-0968">Cytoplasmic vesicle</keyword>
<feature type="region of interest" description="Disordered" evidence="13">
    <location>
        <begin position="1494"/>
        <end position="1513"/>
    </location>
</feature>
<evidence type="ECO:0000256" key="3">
    <source>
        <dbReference type="ARBA" id="ARBA00022692"/>
    </source>
</evidence>
<feature type="domain" description="Tyrosine-protein phosphatase" evidence="15">
    <location>
        <begin position="1939"/>
        <end position="2199"/>
    </location>
</feature>
<feature type="compositionally biased region" description="Basic and acidic residues" evidence="13">
    <location>
        <begin position="1871"/>
        <end position="1880"/>
    </location>
</feature>
<evidence type="ECO:0000313" key="18">
    <source>
        <dbReference type="Proteomes" id="UP001314229"/>
    </source>
</evidence>
<dbReference type="InterPro" id="IPR000242">
    <property type="entry name" value="PTP_cat"/>
</dbReference>
<evidence type="ECO:0000259" key="15">
    <source>
        <dbReference type="PROSITE" id="PS50055"/>
    </source>
</evidence>
<dbReference type="SMART" id="SM01305">
    <property type="entry name" value="RESP18"/>
    <property type="match status" value="1"/>
</dbReference>
<dbReference type="SMART" id="SM00194">
    <property type="entry name" value="PTPc"/>
    <property type="match status" value="1"/>
</dbReference>
<dbReference type="InterPro" id="IPR016130">
    <property type="entry name" value="Tyr_Pase_AS"/>
</dbReference>
<gene>
    <name evidence="17" type="ORF">FSCOSCO3_A028188</name>
</gene>
<dbReference type="GO" id="GO:0035773">
    <property type="term" value="P:insulin secretion involved in cellular response to glucose stimulus"/>
    <property type="evidence" value="ECO:0007669"/>
    <property type="project" value="TreeGrafter"/>
</dbReference>
<keyword evidence="18" id="KW-1185">Reference proteome</keyword>
<dbReference type="PROSITE" id="PS50055">
    <property type="entry name" value="TYR_PHOSPHATASE_PTP"/>
    <property type="match status" value="1"/>
</dbReference>
<dbReference type="PROSITE" id="PS50056">
    <property type="entry name" value="TYR_PHOSPHATASE_2"/>
    <property type="match status" value="1"/>
</dbReference>
<dbReference type="InterPro" id="IPR029403">
    <property type="entry name" value="RESP18_dom"/>
</dbReference>
<dbReference type="InterPro" id="IPR038112">
    <property type="entry name" value="Receptor_IA-2_ectodomain_sf"/>
</dbReference>
<dbReference type="GO" id="GO:0030658">
    <property type="term" value="C:transport vesicle membrane"/>
    <property type="evidence" value="ECO:0007669"/>
    <property type="project" value="UniProtKB-SubCell"/>
</dbReference>
<evidence type="ECO:0000256" key="7">
    <source>
        <dbReference type="ARBA" id="ARBA00023136"/>
    </source>
</evidence>
<dbReference type="InterPro" id="IPR003595">
    <property type="entry name" value="Tyr_Pase_cat"/>
</dbReference>
<dbReference type="PROSITE" id="PS00383">
    <property type="entry name" value="TYR_PHOSPHATASE_1"/>
    <property type="match status" value="1"/>
</dbReference>
<dbReference type="Pfam" id="PF14948">
    <property type="entry name" value="RESP18"/>
    <property type="match status" value="1"/>
</dbReference>
<keyword evidence="9" id="KW-0325">Glycoprotein</keyword>
<protein>
    <submittedName>
        <fullName evidence="17">Condensin-2 complex subunit G2</fullName>
    </submittedName>
</protein>
<feature type="region of interest" description="Disordered" evidence="13">
    <location>
        <begin position="1871"/>
        <end position="1913"/>
    </location>
</feature>
<dbReference type="Gene3D" id="3.90.190.10">
    <property type="entry name" value="Protein tyrosine phosphatase superfamily"/>
    <property type="match status" value="1"/>
</dbReference>
<sequence>MSKREAFLNAACKENVEDFLRFIQLHKDKTEPFDVEEVVQEMPRNQRGALWEKLALLLQDVLLELPPDRWEQGAEEGREEGMEVESNADPKHVMAVVDGVTLVAIVSIKVLEDGDTYKALLEIANQLHDVLASLPVSEAPLHIHIHALFESWWKKGLQEREKFGRSAFLISLQKSFILKKPGAEIQRVWNLHDVLLSLDYTSEDNKQIIDLLLQCFHRPTYFRSDDGKRFLVFLFSWNVNFIWVIHGTIKNQLEFTSKTMTANITEVYFRAWKKASGEFLETIESSCIQDFMQNAILLQRASPVHTKVRQIVSYFHTRKGCNQVDKMLYNLYKPILWKALSAPNFEVRANATLLFTEAFPIHDPEQNIQHIDETIQMQLDKAMALLDDPHPTVRSNAILGVCKIMAKCWELLPPIVITDFMKKVMMELAFDSSSPDVRCSVFKCLNIVLDNALSYPLLEKLLPSVKNSLHDTSEKVRTAFLDMLIKVKAVRAAKFWDICNMDHLLARLAIDSQSVSKRIVNLLFKSFLPVNESEKEWCCRCITLIQMNPMAARKFYQFANKHTAPTNIIKLMLAIRRVLNNCIQSDCDVSDLNESNKENSAAENVLLGKDMAVVSSLLEIVVILWRSVEKALKNNEEAQKYTFAKFGNVMSKYFSTFQVERCTVALIQLASFMPPSAVLTFSCGVLSRLRKMESGAVPTQYTQLLECMCSWGQAANILELITEWLTEALPKQGDKTDTSRKVRIQETTEAKPDLALAYLDYVLSHTSLREKVLALGPGPLKQLHTVLGNWKSVLYIHLNSTSEDPKSPSVEVALKAFMYHGRLGAHLQHNSSEGRDYMLSMEHVAAWVAERVLPFLAKSTDGDAEDSQEKTQPLAAQIAESFLTVCRDVLLVGLGDEAFKGQILHLCSLILLSEAGYLCIPTLLPILKEVAESYTPDDDNKQAEEGQEDATTVILGVVSNIFQKIIELLARRLRKEPEEGKLLCQSAIPGLSEFLQVAQAWKVSPLSGVYSTLFAIIIVEKRHMIQKITHPVEVITPDSVEEMPPLSSVLLSVILKSPSVTRAFLTEVCSSLNSEAISSLTELAAVLHVLAVVRHTGQSKAGLKSAAISVQQHLHKHAVRSVDSEDIQSPGMDPRWCPVFFSALAVSLCSSPAVADRKFGCLFEDELCMSYEFCVNDGVFGKCQELAGADLYTYDISSSALQHLRILLQKLAHRGLTWRDDITQQVISRELSKLRNIPLRHEITPLSPLTSYSSRDRKQRPVHAELSRNLQQYLTGLGFLPQLEVAGHPGVQQVGASVQNEDIKSDGLLEPIRPKSKPDWKETTVYSLKNGAGQTPVTKVFTQSGEGRHPKLSTTYPNRDTGKRKLLSSHLDWLLAGAPGTQQGAPVGEAVWPKGKVHYLSYLWPDPSGNAEPQSQMAFGSKTSRPNLDRLLFKAGSNRLNAKEPLSVMDEQFIQNVVNQLGRHSINMDAFMGKDQDHLAGVITGALKEVDEKQPVAGAQPGPGAADPSEVMKGNMLPSANIELNQDQDPKTDHHQVQDLNHKDTLRLKQQGQQMDGADREPVDKHAAFFSKLLDYLNLEPFGDGTEVKSGPSAPSGLQKLVGLENVQSRTTQGQVPVANRWEEKTMTLPAKESSTLRLTSGAQGPDTQVDSEIERLMQGIQIPAGKKQLEEPQKKDMRVKTQLVHVGVKEFSSRGKDRHFGYIITGSDSLSTDQGLDLMERLTQRLNLHAADLTQLSVLGPALTFRVGPNPKNVTTADLVQAAVQQKQQLEKESGLKIVEAGVSDRGSLTQIPMVKETRVESGQFLLLSVLCMLFILVALAVSTTFFCVRQRSHLHMKEKLASLGTDTSTDATATYQELCRQRMAIRTSERVERPETLRHSRLNSVSSQFSDGPAASPSTRSSTSSWCEEPVPSNMDISTGHMILSYMEDHLKNKNRLEREWEALCSYQAEPGACSVGHGEQNSKRNRSDAIVVYDHSRITLKAENNHGNSDYINASPIMDHDPRNPTYIASQGPLPSTVTDFWQMVWESGCVVIVMLTPLSENGVKQCHHYWPDEGSDVYHIYEVNLVSEHIWCEDFLVRSFYLKNLQTNETRTVTQFHFLSWMDRGIPNSARTLLDFRRKVNKCYRGRSCPIIVHCSDGAGRSGTYILIDMVLNRMAKGAKEIDIAATLEHLRDQRAGMVQTKEQFEFALTAVAEEVNAILKALPQ</sequence>
<dbReference type="Proteomes" id="UP001314229">
    <property type="component" value="Unassembled WGS sequence"/>
</dbReference>
<dbReference type="InterPro" id="IPR011989">
    <property type="entry name" value="ARM-like"/>
</dbReference>
<dbReference type="Pfam" id="PF12422">
    <property type="entry name" value="Condensin2nSMC"/>
    <property type="match status" value="1"/>
</dbReference>
<comment type="caution">
    <text evidence="17">The sequence shown here is derived from an EMBL/GenBank/DDBJ whole genome shotgun (WGS) entry which is preliminary data.</text>
</comment>
<dbReference type="PANTHER" id="PTHR46106">
    <property type="entry name" value="IA-2 PROTEIN TYROSINE PHOSPHATASE, ISOFORM C"/>
    <property type="match status" value="1"/>
</dbReference>
<dbReference type="Gene3D" id="1.25.10.10">
    <property type="entry name" value="Leucine-rich Repeat Variant"/>
    <property type="match status" value="1"/>
</dbReference>
<dbReference type="InterPro" id="IPR016024">
    <property type="entry name" value="ARM-type_fold"/>
</dbReference>
<dbReference type="InterPro" id="IPR000387">
    <property type="entry name" value="Tyr_Pase_dom"/>
</dbReference>
<evidence type="ECO:0000313" key="17">
    <source>
        <dbReference type="EMBL" id="CAK6969290.1"/>
    </source>
</evidence>
<evidence type="ECO:0000256" key="9">
    <source>
        <dbReference type="ARBA" id="ARBA00023180"/>
    </source>
</evidence>
<dbReference type="GO" id="GO:0030141">
    <property type="term" value="C:secretory granule"/>
    <property type="evidence" value="ECO:0007669"/>
    <property type="project" value="InterPro"/>
</dbReference>
<evidence type="ECO:0000256" key="8">
    <source>
        <dbReference type="ARBA" id="ARBA00023170"/>
    </source>
</evidence>
<dbReference type="Pfam" id="PF11548">
    <property type="entry name" value="Receptor_IA-2"/>
    <property type="match status" value="1"/>
</dbReference>
<keyword evidence="5 14" id="KW-1133">Transmembrane helix</keyword>
<feature type="compositionally biased region" description="Low complexity" evidence="13">
    <location>
        <begin position="1495"/>
        <end position="1508"/>
    </location>
</feature>
<dbReference type="InterPro" id="IPR029021">
    <property type="entry name" value="Prot-tyrosine_phosphatase-like"/>
</dbReference>
<comment type="similarity">
    <text evidence="11">Belongs to the protein-tyrosine phosphatase family. Receptor class 8 subfamily.</text>
</comment>
<dbReference type="Pfam" id="PF00102">
    <property type="entry name" value="Y_phosphatase"/>
    <property type="match status" value="1"/>
</dbReference>
<feature type="transmembrane region" description="Helical" evidence="14">
    <location>
        <begin position="1806"/>
        <end position="1830"/>
    </location>
</feature>
<keyword evidence="8" id="KW-0675">Receptor</keyword>
<evidence type="ECO:0000256" key="5">
    <source>
        <dbReference type="ARBA" id="ARBA00022989"/>
    </source>
</evidence>
<comment type="subcellular location">
    <subcellularLocation>
        <location evidence="1">Cytoplasmic vesicle</location>
        <location evidence="1">Secretory vesicle membrane</location>
        <topology evidence="1">Single-pass type I membrane protein</topology>
    </subcellularLocation>
    <subcellularLocation>
        <location evidence="12">Synapse</location>
    </subcellularLocation>
</comment>
<accession>A0AAV1PD32</accession>
<dbReference type="SUPFAM" id="SSF48371">
    <property type="entry name" value="ARM repeat"/>
    <property type="match status" value="1"/>
</dbReference>
<evidence type="ECO:0000256" key="1">
    <source>
        <dbReference type="ARBA" id="ARBA00004212"/>
    </source>
</evidence>
<dbReference type="PRINTS" id="PR00700">
    <property type="entry name" value="PRTYPHPHTASE"/>
</dbReference>
<dbReference type="GO" id="GO:0005634">
    <property type="term" value="C:nucleus"/>
    <property type="evidence" value="ECO:0007669"/>
    <property type="project" value="InterPro"/>
</dbReference>
<dbReference type="SUPFAM" id="SSF52799">
    <property type="entry name" value="(Phosphotyrosine protein) phosphatases II"/>
    <property type="match status" value="1"/>
</dbReference>
<proteinExistence type="inferred from homology"/>
<name>A0AAV1PD32_SCOSC</name>